<dbReference type="GO" id="GO:0008270">
    <property type="term" value="F:zinc ion binding"/>
    <property type="evidence" value="ECO:0007669"/>
    <property type="project" value="UniProtKB-UniRule"/>
</dbReference>
<feature type="binding site" evidence="10">
    <location>
        <position position="211"/>
    </location>
    <ligand>
        <name>Zn(2+)</name>
        <dbReference type="ChEBI" id="CHEBI:29105"/>
        <label>1</label>
        <note>catalytic</note>
    </ligand>
</feature>
<dbReference type="InterPro" id="IPR013471">
    <property type="entry name" value="RNase_Z/BN"/>
</dbReference>
<keyword evidence="7 10" id="KW-0378">Hydrolase</keyword>
<feature type="binding site" evidence="10">
    <location>
        <position position="211"/>
    </location>
    <ligand>
        <name>Zn(2+)</name>
        <dbReference type="ChEBI" id="CHEBI:29105"/>
        <label>2</label>
        <note>catalytic</note>
    </ligand>
</feature>
<keyword evidence="5 10" id="KW-0479">Metal-binding</keyword>
<dbReference type="NCBIfam" id="NF000801">
    <property type="entry name" value="PRK00055.1-3"/>
    <property type="match status" value="1"/>
</dbReference>
<evidence type="ECO:0000256" key="9">
    <source>
        <dbReference type="ARBA" id="ARBA00057812"/>
    </source>
</evidence>
<organism evidence="12 13">
    <name type="scientific">Tenuibacillus multivorans</name>
    <dbReference type="NCBI Taxonomy" id="237069"/>
    <lineage>
        <taxon>Bacteria</taxon>
        <taxon>Bacillati</taxon>
        <taxon>Bacillota</taxon>
        <taxon>Bacilli</taxon>
        <taxon>Bacillales</taxon>
        <taxon>Bacillaceae</taxon>
        <taxon>Tenuibacillus</taxon>
    </lineage>
</organism>
<comment type="catalytic activity">
    <reaction evidence="10">
        <text>Endonucleolytic cleavage of RNA, removing extra 3' nucleotides from tRNA precursor, generating 3' termini of tRNAs. A 3'-hydroxy group is left at the tRNA terminus and a 5'-phosphoryl group is left at the trailer molecule.</text>
        <dbReference type="EC" id="3.1.26.11"/>
    </reaction>
</comment>
<dbReference type="FunFam" id="3.60.15.10:FF:000002">
    <property type="entry name" value="Ribonuclease Z"/>
    <property type="match status" value="1"/>
</dbReference>
<dbReference type="InterPro" id="IPR001279">
    <property type="entry name" value="Metallo-B-lactamas"/>
</dbReference>
<dbReference type="NCBIfam" id="TIGR02651">
    <property type="entry name" value="RNase_Z"/>
    <property type="match status" value="1"/>
</dbReference>
<comment type="cofactor">
    <cofactor evidence="10">
        <name>Zn(2+)</name>
        <dbReference type="ChEBI" id="CHEBI:29105"/>
    </cofactor>
    <text evidence="10">Binds 2 Zn(2+) ions.</text>
</comment>
<sequence>MELIFLGTGSGVPSKKRNVSSLALSMLQERDEVWLFDCGEATQHQILHSTIKPRKIAKIFITHSHGDHIFGLPGLLSSRSFQEGTKPVEIYGPTGLKEFIEMSLQVSQTHLQYDVVFRPIEQEMIFEDDQLSIQCINLKHGVPSHGFIIEEKESIGHLLPDKLKALGVKPGPIYQDIKNNEVITLSDGTVVYRDDVTGPPIPGRKVAILGDTHATEDIIPYIRQADVFVHEGTFIEDDNDLAKKYFHSTSVEAAQIAQKAEVKQLILNHISSRYQSNDLDEELLNLKDIFPNVMYAQDFFTYAIK</sequence>
<keyword evidence="8 10" id="KW-0862">Zinc</keyword>
<keyword evidence="3 10" id="KW-0819">tRNA processing</keyword>
<comment type="similarity">
    <text evidence="10">Belongs to the RNase Z family.</text>
</comment>
<comment type="subunit">
    <text evidence="1 10">Homodimer.</text>
</comment>
<evidence type="ECO:0000256" key="2">
    <source>
        <dbReference type="ARBA" id="ARBA00012477"/>
    </source>
</evidence>
<evidence type="ECO:0000256" key="7">
    <source>
        <dbReference type="ARBA" id="ARBA00022801"/>
    </source>
</evidence>
<dbReference type="PANTHER" id="PTHR46018">
    <property type="entry name" value="ZINC PHOSPHODIESTERASE ELAC PROTEIN 1"/>
    <property type="match status" value="1"/>
</dbReference>
<feature type="domain" description="Metallo-beta-lactamase" evidence="11">
    <location>
        <begin position="202"/>
        <end position="270"/>
    </location>
</feature>
<dbReference type="Proteomes" id="UP000199334">
    <property type="component" value="Unassembled WGS sequence"/>
</dbReference>
<dbReference type="EC" id="3.1.26.11" evidence="2 10"/>
<dbReference type="Pfam" id="PF12706">
    <property type="entry name" value="Lactamase_B_2"/>
    <property type="match status" value="1"/>
</dbReference>
<proteinExistence type="inferred from homology"/>
<feature type="binding site" evidence="10">
    <location>
        <position position="140"/>
    </location>
    <ligand>
        <name>Zn(2+)</name>
        <dbReference type="ChEBI" id="CHEBI:29105"/>
        <label>1</label>
        <note>catalytic</note>
    </ligand>
</feature>
<dbReference type="GO" id="GO:0042802">
    <property type="term" value="F:identical protein binding"/>
    <property type="evidence" value="ECO:0007669"/>
    <property type="project" value="UniProtKB-ARBA"/>
</dbReference>
<evidence type="ECO:0000313" key="12">
    <source>
        <dbReference type="EMBL" id="SDN64280.1"/>
    </source>
</evidence>
<keyword evidence="4 10" id="KW-0540">Nuclease</keyword>
<accession>A0A1H0D295</accession>
<feature type="active site" description="Proton acceptor" evidence="10">
    <location>
        <position position="67"/>
    </location>
</feature>
<dbReference type="RefSeq" id="WP_093857166.1">
    <property type="nucleotide sequence ID" value="NZ_BJVZ01000002.1"/>
</dbReference>
<feature type="binding site" evidence="10">
    <location>
        <position position="269"/>
    </location>
    <ligand>
        <name>Zn(2+)</name>
        <dbReference type="ChEBI" id="CHEBI:29105"/>
        <label>2</label>
        <note>catalytic</note>
    </ligand>
</feature>
<dbReference type="SUPFAM" id="SSF56281">
    <property type="entry name" value="Metallo-hydrolase/oxidoreductase"/>
    <property type="match status" value="1"/>
</dbReference>
<dbReference type="AlphaFoldDB" id="A0A1H0D295"/>
<feature type="binding site" evidence="10">
    <location>
        <position position="67"/>
    </location>
    <ligand>
        <name>Zn(2+)</name>
        <dbReference type="ChEBI" id="CHEBI:29105"/>
        <label>2</label>
        <note>catalytic</note>
    </ligand>
</feature>
<feature type="binding site" evidence="10">
    <location>
        <position position="63"/>
    </location>
    <ligand>
        <name>Zn(2+)</name>
        <dbReference type="ChEBI" id="CHEBI:29105"/>
        <label>1</label>
        <note>catalytic</note>
    </ligand>
</feature>
<dbReference type="STRING" id="237069.SAMN05216498_2766"/>
<protein>
    <recommendedName>
        <fullName evidence="2 10">Ribonuclease Z</fullName>
        <shortName evidence="10">RNase Z</shortName>
        <ecNumber evidence="2 10">3.1.26.11</ecNumber>
    </recommendedName>
    <alternativeName>
        <fullName evidence="10">tRNA 3 endonuclease</fullName>
    </alternativeName>
    <alternativeName>
        <fullName evidence="10">tRNase Z</fullName>
    </alternativeName>
</protein>
<evidence type="ECO:0000256" key="3">
    <source>
        <dbReference type="ARBA" id="ARBA00022694"/>
    </source>
</evidence>
<feature type="binding site" evidence="10">
    <location>
        <position position="68"/>
    </location>
    <ligand>
        <name>Zn(2+)</name>
        <dbReference type="ChEBI" id="CHEBI:29105"/>
        <label>2</label>
        <note>catalytic</note>
    </ligand>
</feature>
<evidence type="ECO:0000256" key="4">
    <source>
        <dbReference type="ARBA" id="ARBA00022722"/>
    </source>
</evidence>
<keyword evidence="13" id="KW-1185">Reference proteome</keyword>
<dbReference type="PANTHER" id="PTHR46018:SF2">
    <property type="entry name" value="ZINC PHOSPHODIESTERASE ELAC PROTEIN 1"/>
    <property type="match status" value="1"/>
</dbReference>
<dbReference type="GO" id="GO:0042781">
    <property type="term" value="F:3'-tRNA processing endoribonuclease activity"/>
    <property type="evidence" value="ECO:0007669"/>
    <property type="project" value="UniProtKB-UniRule"/>
</dbReference>
<evidence type="ECO:0000256" key="10">
    <source>
        <dbReference type="HAMAP-Rule" id="MF_01818"/>
    </source>
</evidence>
<feature type="binding site" evidence="10">
    <location>
        <position position="65"/>
    </location>
    <ligand>
        <name>Zn(2+)</name>
        <dbReference type="ChEBI" id="CHEBI:29105"/>
        <label>1</label>
        <note>catalytic</note>
    </ligand>
</feature>
<reference evidence="12 13" key="1">
    <citation type="submission" date="2016-10" db="EMBL/GenBank/DDBJ databases">
        <authorList>
            <person name="de Groot N.N."/>
        </authorList>
    </citation>
    <scope>NUCLEOTIDE SEQUENCE [LARGE SCALE GENOMIC DNA]</scope>
    <source>
        <strain evidence="12 13">CGMCC 1.3442</strain>
    </source>
</reference>
<dbReference type="HAMAP" id="MF_01818">
    <property type="entry name" value="RNase_Z_BN"/>
    <property type="match status" value="1"/>
</dbReference>
<evidence type="ECO:0000313" key="13">
    <source>
        <dbReference type="Proteomes" id="UP000199334"/>
    </source>
</evidence>
<name>A0A1H0D295_9BACI</name>
<gene>
    <name evidence="10" type="primary">rnz</name>
    <name evidence="12" type="ORF">SAMN05216498_2766</name>
</gene>
<evidence type="ECO:0000256" key="8">
    <source>
        <dbReference type="ARBA" id="ARBA00022833"/>
    </source>
</evidence>
<dbReference type="EMBL" id="FNIG01000006">
    <property type="protein sequence ID" value="SDN64280.1"/>
    <property type="molecule type" value="Genomic_DNA"/>
</dbReference>
<evidence type="ECO:0000259" key="11">
    <source>
        <dbReference type="Pfam" id="PF12706"/>
    </source>
</evidence>
<evidence type="ECO:0000256" key="6">
    <source>
        <dbReference type="ARBA" id="ARBA00022759"/>
    </source>
</evidence>
<dbReference type="InterPro" id="IPR036866">
    <property type="entry name" value="RibonucZ/Hydroxyglut_hydro"/>
</dbReference>
<dbReference type="Pfam" id="PF23023">
    <property type="entry name" value="Anti-Pycsar_Apyc1"/>
    <property type="match status" value="1"/>
</dbReference>
<dbReference type="Gene3D" id="3.60.15.10">
    <property type="entry name" value="Ribonuclease Z/Hydroxyacylglutathione hydrolase-like"/>
    <property type="match status" value="1"/>
</dbReference>
<dbReference type="OrthoDB" id="9800940at2"/>
<keyword evidence="6 10" id="KW-0255">Endonuclease</keyword>
<evidence type="ECO:0000256" key="1">
    <source>
        <dbReference type="ARBA" id="ARBA00011738"/>
    </source>
</evidence>
<comment type="function">
    <text evidence="9 10">Zinc phosphodiesterase, which displays some tRNA 3'-processing endonuclease activity. Probably involved in tRNA maturation, by removing a 3'-trailer from precursor tRNA.</text>
</comment>
<evidence type="ECO:0000256" key="5">
    <source>
        <dbReference type="ARBA" id="ARBA00022723"/>
    </source>
</evidence>
<dbReference type="CDD" id="cd07717">
    <property type="entry name" value="RNaseZ_ZiPD-like_MBL-fold"/>
    <property type="match status" value="1"/>
</dbReference>